<dbReference type="InterPro" id="IPR000743">
    <property type="entry name" value="Glyco_hydro_28"/>
</dbReference>
<evidence type="ECO:0000256" key="1">
    <source>
        <dbReference type="ARBA" id="ARBA00004191"/>
    </source>
</evidence>
<feature type="active site" evidence="8">
    <location>
        <position position="245"/>
    </location>
</feature>
<accession>A0ABC8QPT0</accession>
<dbReference type="Proteomes" id="UP001642360">
    <property type="component" value="Unassembled WGS sequence"/>
</dbReference>
<dbReference type="InterPro" id="IPR006626">
    <property type="entry name" value="PbH1"/>
</dbReference>
<keyword evidence="10" id="KW-0732">Signal</keyword>
<keyword evidence="5 9" id="KW-0378">Hydrolase</keyword>
<dbReference type="InterPro" id="IPR012334">
    <property type="entry name" value="Pectin_lyas_fold"/>
</dbReference>
<sequence>MVMKIGTSFVLFLSLLAHVVDATSVFDISKYGAKGDGKTDIRPTLMNVWKEACASTTPTTILIPKTSYALNQIEFKGPCKAAINFEFQGTVRASSDISHFENNSPGLPGWITFAYINQLTVSGGGTFDGVGAQAWLKNNCQKTKNCIELPVSLVFNFVDNTRIRGITSLNSKAFHLQIFGSNNVTIEHVTITAPGDSPNTDGIHVGRSVGVNITDTTISTGDDCISIGDGTQQIHITKVSCGPGHGLSVGSLGRYEGEKEVVGIFVKNCTLTETTNGVRIKTWPASPKGAASDMHFEDIIMNNVANPVLIDQEYCPSNQCTKQHPSQVKISKVSFKNIRGTSSTQVAAKLLCSKGLPCENVEVGDINLTYKGVGGPAIANFTNVKPTFTGKQNPPFHAC</sequence>
<evidence type="ECO:0000256" key="4">
    <source>
        <dbReference type="ARBA" id="ARBA00022525"/>
    </source>
</evidence>
<protein>
    <recommendedName>
        <fullName evidence="13">Exopolygalacturonase-like</fullName>
    </recommendedName>
</protein>
<dbReference type="GO" id="GO:0004553">
    <property type="term" value="F:hydrolase activity, hydrolyzing O-glycosyl compounds"/>
    <property type="evidence" value="ECO:0007669"/>
    <property type="project" value="UniProtKB-ARBA"/>
</dbReference>
<evidence type="ECO:0000256" key="5">
    <source>
        <dbReference type="ARBA" id="ARBA00022801"/>
    </source>
</evidence>
<organism evidence="11 12">
    <name type="scientific">Ilex paraguariensis</name>
    <name type="common">yerba mate</name>
    <dbReference type="NCBI Taxonomy" id="185542"/>
    <lineage>
        <taxon>Eukaryota</taxon>
        <taxon>Viridiplantae</taxon>
        <taxon>Streptophyta</taxon>
        <taxon>Embryophyta</taxon>
        <taxon>Tracheophyta</taxon>
        <taxon>Spermatophyta</taxon>
        <taxon>Magnoliopsida</taxon>
        <taxon>eudicotyledons</taxon>
        <taxon>Gunneridae</taxon>
        <taxon>Pentapetalae</taxon>
        <taxon>asterids</taxon>
        <taxon>campanulids</taxon>
        <taxon>Aquifoliales</taxon>
        <taxon>Aquifoliaceae</taxon>
        <taxon>Ilex</taxon>
    </lineage>
</organism>
<feature type="chain" id="PRO_5044849362" description="Exopolygalacturonase-like" evidence="10">
    <location>
        <begin position="23"/>
        <end position="399"/>
    </location>
</feature>
<evidence type="ECO:0000256" key="3">
    <source>
        <dbReference type="ARBA" id="ARBA00022512"/>
    </source>
</evidence>
<evidence type="ECO:0008006" key="13">
    <source>
        <dbReference type="Google" id="ProtNLM"/>
    </source>
</evidence>
<reference evidence="11 12" key="1">
    <citation type="submission" date="2024-02" db="EMBL/GenBank/DDBJ databases">
        <authorList>
            <person name="Vignale AGUSTIN F."/>
            <person name="Sosa J E."/>
            <person name="Modenutti C."/>
        </authorList>
    </citation>
    <scope>NUCLEOTIDE SEQUENCE [LARGE SCALE GENOMIC DNA]</scope>
</reference>
<evidence type="ECO:0000256" key="7">
    <source>
        <dbReference type="ARBA" id="ARBA00023316"/>
    </source>
</evidence>
<comment type="subcellular location">
    <subcellularLocation>
        <location evidence="1">Secreted</location>
        <location evidence="1">Cell wall</location>
    </subcellularLocation>
</comment>
<keyword evidence="12" id="KW-1185">Reference proteome</keyword>
<evidence type="ECO:0000256" key="6">
    <source>
        <dbReference type="ARBA" id="ARBA00023295"/>
    </source>
</evidence>
<evidence type="ECO:0000256" key="9">
    <source>
        <dbReference type="RuleBase" id="RU361169"/>
    </source>
</evidence>
<dbReference type="FunFam" id="2.160.20.10:FF:000004">
    <property type="entry name" value="Pectin lyase-like superfamily protein"/>
    <property type="match status" value="1"/>
</dbReference>
<evidence type="ECO:0000256" key="8">
    <source>
        <dbReference type="PROSITE-ProRule" id="PRU10052"/>
    </source>
</evidence>
<evidence type="ECO:0000256" key="2">
    <source>
        <dbReference type="ARBA" id="ARBA00008834"/>
    </source>
</evidence>
<keyword evidence="4" id="KW-0964">Secreted</keyword>
<comment type="similarity">
    <text evidence="2 9">Belongs to the glycosyl hydrolase 28 family.</text>
</comment>
<keyword evidence="3" id="KW-0134">Cell wall</keyword>
<gene>
    <name evidence="11" type="ORF">ILEXP_LOCUS244</name>
</gene>
<dbReference type="GO" id="GO:0071555">
    <property type="term" value="P:cell wall organization"/>
    <property type="evidence" value="ECO:0007669"/>
    <property type="project" value="UniProtKB-KW"/>
</dbReference>
<feature type="signal peptide" evidence="10">
    <location>
        <begin position="1"/>
        <end position="22"/>
    </location>
</feature>
<proteinExistence type="inferred from homology"/>
<keyword evidence="6 9" id="KW-0326">Glycosidase</keyword>
<keyword evidence="7" id="KW-0961">Cell wall biogenesis/degradation</keyword>
<dbReference type="EMBL" id="CAUOFW020000003">
    <property type="protein sequence ID" value="CAK9133335.1"/>
    <property type="molecule type" value="Genomic_DNA"/>
</dbReference>
<dbReference type="AlphaFoldDB" id="A0ABC8QPT0"/>
<evidence type="ECO:0000313" key="12">
    <source>
        <dbReference type="Proteomes" id="UP001642360"/>
    </source>
</evidence>
<evidence type="ECO:0000313" key="11">
    <source>
        <dbReference type="EMBL" id="CAK9133335.1"/>
    </source>
</evidence>
<dbReference type="InterPro" id="IPR011050">
    <property type="entry name" value="Pectin_lyase_fold/virulence"/>
</dbReference>
<comment type="caution">
    <text evidence="11">The sequence shown here is derived from an EMBL/GenBank/DDBJ whole genome shotgun (WGS) entry which is preliminary data.</text>
</comment>
<dbReference type="SUPFAM" id="SSF51126">
    <property type="entry name" value="Pectin lyase-like"/>
    <property type="match status" value="1"/>
</dbReference>
<evidence type="ECO:0000256" key="10">
    <source>
        <dbReference type="SAM" id="SignalP"/>
    </source>
</evidence>
<dbReference type="PANTHER" id="PTHR31375">
    <property type="match status" value="1"/>
</dbReference>
<dbReference type="Gene3D" id="2.160.20.10">
    <property type="entry name" value="Single-stranded right-handed beta-helix, Pectin lyase-like"/>
    <property type="match status" value="1"/>
</dbReference>
<dbReference type="PROSITE" id="PS00502">
    <property type="entry name" value="POLYGALACTURONASE"/>
    <property type="match status" value="1"/>
</dbReference>
<name>A0ABC8QPT0_9AQUA</name>
<dbReference type="Pfam" id="PF00295">
    <property type="entry name" value="Glyco_hydro_28"/>
    <property type="match status" value="1"/>
</dbReference>
<dbReference type="SMART" id="SM00710">
    <property type="entry name" value="PbH1"/>
    <property type="match status" value="3"/>
</dbReference>